<keyword evidence="4" id="KW-1185">Reference proteome</keyword>
<dbReference type="EMBL" id="KB456260">
    <property type="protein sequence ID" value="EMF16956.1"/>
    <property type="molecule type" value="Genomic_DNA"/>
</dbReference>
<comment type="similarity">
    <text evidence="2">Belongs to the asaB hydroxylase/desaturase family.</text>
</comment>
<dbReference type="NCBIfam" id="NF041278">
    <property type="entry name" value="CmcJ_NvfI_EfuI"/>
    <property type="match status" value="1"/>
</dbReference>
<dbReference type="OMA" id="NYVMSHG"/>
<dbReference type="STRING" id="692275.N1QI82"/>
<accession>N1QI82</accession>
<reference evidence="3 4" key="1">
    <citation type="journal article" date="2012" name="PLoS Pathog.">
        <title>Diverse lifestyles and strategies of plant pathogenesis encoded in the genomes of eighteen Dothideomycetes fungi.</title>
        <authorList>
            <person name="Ohm R.A."/>
            <person name="Feau N."/>
            <person name="Henrissat B."/>
            <person name="Schoch C.L."/>
            <person name="Horwitz B.A."/>
            <person name="Barry K.W."/>
            <person name="Condon B.J."/>
            <person name="Copeland A.C."/>
            <person name="Dhillon B."/>
            <person name="Glaser F."/>
            <person name="Hesse C.N."/>
            <person name="Kosti I."/>
            <person name="LaButti K."/>
            <person name="Lindquist E.A."/>
            <person name="Lucas S."/>
            <person name="Salamov A.A."/>
            <person name="Bradshaw R.E."/>
            <person name="Ciuffetti L."/>
            <person name="Hamelin R.C."/>
            <person name="Kema G.H.J."/>
            <person name="Lawrence C."/>
            <person name="Scott J.A."/>
            <person name="Spatafora J.W."/>
            <person name="Turgeon B.G."/>
            <person name="de Wit P.J.G.M."/>
            <person name="Zhong S."/>
            <person name="Goodwin S.B."/>
            <person name="Grigoriev I.V."/>
        </authorList>
    </citation>
    <scope>NUCLEOTIDE SEQUENCE [LARGE SCALE GENOMIC DNA]</scope>
    <source>
        <strain evidence="3 4">SO2202</strain>
    </source>
</reference>
<sequence>MVEPLPPTEPQWIGTNHDVWTHINYFPRDIGGMISASAVPPPKRADGRLHSGRMMTVTNISGRESDFQIDRNGFEIVALPPMLRDMTTDALIESRFYPELESVIKSHTGASSVFPLGHVLRRPTNEIFQEKKDTERYNRYGAIFPHCDGPVAVPERLQQLKELAMQSPAVIKNDHAKTVDKAASRWAMIQIWKPLNTVECDPLAICDVLSYQDSDWRLRLTPSPSTGYSVLTHPDGPEMHRWYYVHGMTPEQMFLFKGCDSRQGQPGFTGYAGAHTAITVPDSNEKSFRESIEARFLCFWVEEGEEEADQQSVR</sequence>
<evidence type="ECO:0000256" key="1">
    <source>
        <dbReference type="ARBA" id="ARBA00023002"/>
    </source>
</evidence>
<evidence type="ECO:0000313" key="4">
    <source>
        <dbReference type="Proteomes" id="UP000016931"/>
    </source>
</evidence>
<keyword evidence="1" id="KW-0560">Oxidoreductase</keyword>
<dbReference type="InterPro" id="IPR044053">
    <property type="entry name" value="AsaB-like"/>
</dbReference>
<dbReference type="PANTHER" id="PTHR34598">
    <property type="entry name" value="BLL6449 PROTEIN"/>
    <property type="match status" value="1"/>
</dbReference>
<evidence type="ECO:0000313" key="3">
    <source>
        <dbReference type="EMBL" id="EMF16956.1"/>
    </source>
</evidence>
<evidence type="ECO:0000256" key="2">
    <source>
        <dbReference type="ARBA" id="ARBA00023604"/>
    </source>
</evidence>
<dbReference type="GeneID" id="27898146"/>
<proteinExistence type="inferred from homology"/>
<gene>
    <name evidence="3" type="ORF">SEPMUDRAFT_112979</name>
</gene>
<dbReference type="eggNOG" id="ENOG502RZAA">
    <property type="taxonomic scope" value="Eukaryota"/>
</dbReference>
<dbReference type="PANTHER" id="PTHR34598:SF3">
    <property type="entry name" value="OXIDOREDUCTASE AN1597"/>
    <property type="match status" value="1"/>
</dbReference>
<dbReference type="AlphaFoldDB" id="N1QI82"/>
<dbReference type="OrthoDB" id="412788at2759"/>
<dbReference type="RefSeq" id="XP_016765077.1">
    <property type="nucleotide sequence ID" value="XM_016901009.1"/>
</dbReference>
<organism evidence="3 4">
    <name type="scientific">Sphaerulina musiva (strain SO2202)</name>
    <name type="common">Poplar stem canker fungus</name>
    <name type="synonym">Septoria musiva</name>
    <dbReference type="NCBI Taxonomy" id="692275"/>
    <lineage>
        <taxon>Eukaryota</taxon>
        <taxon>Fungi</taxon>
        <taxon>Dikarya</taxon>
        <taxon>Ascomycota</taxon>
        <taxon>Pezizomycotina</taxon>
        <taxon>Dothideomycetes</taxon>
        <taxon>Dothideomycetidae</taxon>
        <taxon>Mycosphaerellales</taxon>
        <taxon>Mycosphaerellaceae</taxon>
        <taxon>Sphaerulina</taxon>
    </lineage>
</organism>
<evidence type="ECO:0008006" key="5">
    <source>
        <dbReference type="Google" id="ProtNLM"/>
    </source>
</evidence>
<dbReference type="HOGENOM" id="CLU_042688_2_0_1"/>
<name>N1QI82_SPHMS</name>
<dbReference type="GO" id="GO:0016491">
    <property type="term" value="F:oxidoreductase activity"/>
    <property type="evidence" value="ECO:0007669"/>
    <property type="project" value="UniProtKB-KW"/>
</dbReference>
<dbReference type="Proteomes" id="UP000016931">
    <property type="component" value="Unassembled WGS sequence"/>
</dbReference>
<protein>
    <recommendedName>
        <fullName evidence="5">GA4 desaturase family protein</fullName>
    </recommendedName>
</protein>